<protein>
    <recommendedName>
        <fullName evidence="1">DUF7694 domain-containing protein</fullName>
    </recommendedName>
</protein>
<reference evidence="2" key="1">
    <citation type="submission" date="2016-10" db="EMBL/GenBank/DDBJ databases">
        <title>Sequence of Gallionella enrichment culture.</title>
        <authorList>
            <person name="Poehlein A."/>
            <person name="Muehling M."/>
            <person name="Daniel R."/>
        </authorList>
    </citation>
    <scope>NUCLEOTIDE SEQUENCE</scope>
</reference>
<evidence type="ECO:0000259" key="1">
    <source>
        <dbReference type="Pfam" id="PF24746"/>
    </source>
</evidence>
<name>A0A1J5PEH1_9ZZZZ</name>
<dbReference type="AlphaFoldDB" id="A0A1J5PEH1"/>
<comment type="caution">
    <text evidence="2">The sequence shown here is derived from an EMBL/GenBank/DDBJ whole genome shotgun (WGS) entry which is preliminary data.</text>
</comment>
<proteinExistence type="predicted"/>
<organism evidence="2">
    <name type="scientific">mine drainage metagenome</name>
    <dbReference type="NCBI Taxonomy" id="410659"/>
    <lineage>
        <taxon>unclassified sequences</taxon>
        <taxon>metagenomes</taxon>
        <taxon>ecological metagenomes</taxon>
    </lineage>
</organism>
<dbReference type="InterPro" id="IPR056111">
    <property type="entry name" value="DUF7694"/>
</dbReference>
<feature type="domain" description="DUF7694" evidence="1">
    <location>
        <begin position="6"/>
        <end position="61"/>
    </location>
</feature>
<accession>A0A1J5PEH1</accession>
<evidence type="ECO:0000313" key="2">
    <source>
        <dbReference type="EMBL" id="OIQ65916.1"/>
    </source>
</evidence>
<dbReference type="Pfam" id="PF24746">
    <property type="entry name" value="DUF7694"/>
    <property type="match status" value="1"/>
</dbReference>
<gene>
    <name evidence="2" type="ORF">GALL_525200</name>
</gene>
<sequence length="93" mass="10578">MAKDIKVWELSILRKDGQPAHDWRDLQAIKTMMVGAEYEAIELYPAESRVIDVANETHLFVEMTEDDKPVCVHVGRFGRREVNSVLAGGQRPL</sequence>
<dbReference type="EMBL" id="MLJW01006963">
    <property type="protein sequence ID" value="OIQ65916.1"/>
    <property type="molecule type" value="Genomic_DNA"/>
</dbReference>